<keyword evidence="4" id="KW-1185">Reference proteome</keyword>
<dbReference type="GO" id="GO:0008107">
    <property type="term" value="F:galactoside 2-alpha-L-fucosyltransferase activity"/>
    <property type="evidence" value="ECO:0007669"/>
    <property type="project" value="InterPro"/>
</dbReference>
<protein>
    <submittedName>
        <fullName evidence="5">L-Fucosyltransferase</fullName>
    </submittedName>
</protein>
<dbReference type="InterPro" id="IPR052501">
    <property type="entry name" value="Alpha-1-2_FucT"/>
</dbReference>
<dbReference type="GO" id="GO:0005975">
    <property type="term" value="P:carbohydrate metabolic process"/>
    <property type="evidence" value="ECO:0007669"/>
    <property type="project" value="InterPro"/>
</dbReference>
<keyword evidence="1" id="KW-0328">Glycosyltransferase</keyword>
<evidence type="ECO:0000256" key="3">
    <source>
        <dbReference type="SAM" id="SignalP"/>
    </source>
</evidence>
<dbReference type="Proteomes" id="UP000492821">
    <property type="component" value="Unassembled WGS sequence"/>
</dbReference>
<evidence type="ECO:0000256" key="2">
    <source>
        <dbReference type="ARBA" id="ARBA00022679"/>
    </source>
</evidence>
<dbReference type="GO" id="GO:0016020">
    <property type="term" value="C:membrane"/>
    <property type="evidence" value="ECO:0007669"/>
    <property type="project" value="InterPro"/>
</dbReference>
<evidence type="ECO:0000313" key="4">
    <source>
        <dbReference type="Proteomes" id="UP000492821"/>
    </source>
</evidence>
<feature type="signal peptide" evidence="3">
    <location>
        <begin position="1"/>
        <end position="26"/>
    </location>
</feature>
<organism evidence="4 5">
    <name type="scientific">Panagrellus redivivus</name>
    <name type="common">Microworm</name>
    <dbReference type="NCBI Taxonomy" id="6233"/>
    <lineage>
        <taxon>Eukaryota</taxon>
        <taxon>Metazoa</taxon>
        <taxon>Ecdysozoa</taxon>
        <taxon>Nematoda</taxon>
        <taxon>Chromadorea</taxon>
        <taxon>Rhabditida</taxon>
        <taxon>Tylenchina</taxon>
        <taxon>Panagrolaimomorpha</taxon>
        <taxon>Panagrolaimoidea</taxon>
        <taxon>Panagrolaimidae</taxon>
        <taxon>Panagrellus</taxon>
    </lineage>
</organism>
<dbReference type="Pfam" id="PF01531">
    <property type="entry name" value="Glyco_transf_11"/>
    <property type="match status" value="1"/>
</dbReference>
<evidence type="ECO:0000313" key="5">
    <source>
        <dbReference type="WBParaSite" id="Pan_g13358.t1"/>
    </source>
</evidence>
<keyword evidence="3" id="KW-0732">Signal</keyword>
<evidence type="ECO:0000256" key="1">
    <source>
        <dbReference type="ARBA" id="ARBA00022676"/>
    </source>
</evidence>
<dbReference type="WBParaSite" id="Pan_g13358.t1">
    <property type="protein sequence ID" value="Pan_g13358.t1"/>
    <property type="gene ID" value="Pan_g13358"/>
</dbReference>
<dbReference type="AlphaFoldDB" id="A0A7E4UVL9"/>
<keyword evidence="2" id="KW-0808">Transferase</keyword>
<reference evidence="5" key="2">
    <citation type="submission" date="2020-10" db="UniProtKB">
        <authorList>
            <consortium name="WormBaseParasite"/>
        </authorList>
    </citation>
    <scope>IDENTIFICATION</scope>
</reference>
<dbReference type="InterPro" id="IPR002516">
    <property type="entry name" value="Glyco_trans_11"/>
</dbReference>
<name>A0A7E4UVL9_PANRE</name>
<accession>A0A7E4UVL9</accession>
<proteinExistence type="predicted"/>
<reference evidence="4" key="1">
    <citation type="journal article" date="2013" name="Genetics">
        <title>The draft genome and transcriptome of Panagrellus redivivus are shaped by the harsh demands of a free-living lifestyle.</title>
        <authorList>
            <person name="Srinivasan J."/>
            <person name="Dillman A.R."/>
            <person name="Macchietto M.G."/>
            <person name="Heikkinen L."/>
            <person name="Lakso M."/>
            <person name="Fracchia K.M."/>
            <person name="Antoshechkin I."/>
            <person name="Mortazavi A."/>
            <person name="Wong G."/>
            <person name="Sternberg P.W."/>
        </authorList>
    </citation>
    <scope>NUCLEOTIDE SEQUENCE [LARGE SCALE GENOMIC DNA]</scope>
    <source>
        <strain evidence="4">MT8872</strain>
    </source>
</reference>
<feature type="chain" id="PRO_5028994079" evidence="3">
    <location>
        <begin position="27"/>
        <end position="372"/>
    </location>
</feature>
<sequence>MIGILRFCGFCIASIFVLLLISNLQSNVNTYTIPIVSNIENFVDSNVRLAKFDRFIMPTYGACSGIGNQMFRVASLYGIGKYFRRTPALDGTKKCQRDYMKEIKTTFPNFFDLVSLEIPHPNDTAKSEFGLDCCTYQDPKTMHDTNATWLVLRGNYFQTYKFFHEYKNEIVKLFEFSDGVKANATKYADELFKDDKSHKTCIHVRRGDFIKHENLETRPDFLLPAMTLVTNHLRANRSVSDISLVFIGIEGPYLASLNFTRSNYNKIYRASLKSRGEDMYFGVKYCDSILLSASASTFGWWIAYLASPTVPVFYNGQVGKDRNKYPKDHRDFDQFPPEWQKLELINGTVSFNDQWYYERFGMPRKPLAPLFY</sequence>
<dbReference type="PANTHER" id="PTHR22898">
    <property type="entry name" value="UNCHARACTERIZED GLYCOSOL TRANSFERASE-RELATED"/>
    <property type="match status" value="1"/>
</dbReference>
<dbReference type="PANTHER" id="PTHR22898:SF3">
    <property type="entry name" value="ALPHA-1,2-FUCOSYLTRANSFERASE-RELATED"/>
    <property type="match status" value="1"/>
</dbReference>